<dbReference type="AlphaFoldDB" id="J4GH28"/>
<dbReference type="RefSeq" id="XP_012185346.1">
    <property type="nucleotide sequence ID" value="XM_012329956.1"/>
</dbReference>
<gene>
    <name evidence="2" type="ORF">FIBRA_08310</name>
</gene>
<evidence type="ECO:0000313" key="2">
    <source>
        <dbReference type="EMBL" id="CCM06063.1"/>
    </source>
</evidence>
<dbReference type="GeneID" id="24100974"/>
<feature type="region of interest" description="Disordered" evidence="1">
    <location>
        <begin position="157"/>
        <end position="196"/>
    </location>
</feature>
<proteinExistence type="predicted"/>
<dbReference type="EMBL" id="HE797222">
    <property type="protein sequence ID" value="CCM06063.1"/>
    <property type="molecule type" value="Genomic_DNA"/>
</dbReference>
<organism evidence="2 3">
    <name type="scientific">Fibroporia radiculosa</name>
    <dbReference type="NCBI Taxonomy" id="599839"/>
    <lineage>
        <taxon>Eukaryota</taxon>
        <taxon>Fungi</taxon>
        <taxon>Dikarya</taxon>
        <taxon>Basidiomycota</taxon>
        <taxon>Agaricomycotina</taxon>
        <taxon>Agaricomycetes</taxon>
        <taxon>Polyporales</taxon>
        <taxon>Fibroporiaceae</taxon>
        <taxon>Fibroporia</taxon>
    </lineage>
</organism>
<reference evidence="2 3" key="1">
    <citation type="journal article" date="2012" name="Appl. Environ. Microbiol.">
        <title>Short-read sequencing for genomic analysis of the brown rot fungus Fibroporia radiculosa.</title>
        <authorList>
            <person name="Tang J.D."/>
            <person name="Perkins A.D."/>
            <person name="Sonstegard T.S."/>
            <person name="Schroeder S.G."/>
            <person name="Burgess S.C."/>
            <person name="Diehl S.V."/>
        </authorList>
    </citation>
    <scope>NUCLEOTIDE SEQUENCE [LARGE SCALE GENOMIC DNA]</scope>
    <source>
        <strain evidence="2 3">TFFH 294</strain>
    </source>
</reference>
<evidence type="ECO:0000256" key="1">
    <source>
        <dbReference type="SAM" id="MobiDB-lite"/>
    </source>
</evidence>
<protein>
    <submittedName>
        <fullName evidence="2">Uncharacterized protein</fullName>
    </submittedName>
</protein>
<evidence type="ECO:0000313" key="3">
    <source>
        <dbReference type="Proteomes" id="UP000006352"/>
    </source>
</evidence>
<sequence>MRTGGSQDITSEVEPTSPTLFWRPTLDSVADAAFVTDTKDPMSNNESNYTFLGNMGCTYAPTPMPSSMEVNMMDEGVGYDDRNGPTLQSDSDLGWALTPGPAIDDQDSIGPLLSGLSSAAPYNWDSGCGIYFNRGRSPPRSETVASVSMFDLADGWNPQTPLWEERDQSTSGLDTAPDVLGNWPTHEDQSASFQRW</sequence>
<dbReference type="Proteomes" id="UP000006352">
    <property type="component" value="Unassembled WGS sequence"/>
</dbReference>
<name>J4GH28_9APHY</name>
<keyword evidence="3" id="KW-1185">Reference proteome</keyword>
<accession>J4GH28</accession>
<dbReference type="HOGENOM" id="CLU_1390258_0_0_1"/>
<dbReference type="InParanoid" id="J4GH28"/>